<gene>
    <name evidence="1" type="ORF">ALC57_09859</name>
</gene>
<dbReference type="InterPro" id="IPR036397">
    <property type="entry name" value="RNaseH_sf"/>
</dbReference>
<evidence type="ECO:0000313" key="2">
    <source>
        <dbReference type="Proteomes" id="UP000078492"/>
    </source>
</evidence>
<accession>A0A151J532</accession>
<dbReference type="SUPFAM" id="SSF53098">
    <property type="entry name" value="Ribonuclease H-like"/>
    <property type="match status" value="1"/>
</dbReference>
<dbReference type="InterPro" id="IPR012337">
    <property type="entry name" value="RNaseH-like_sf"/>
</dbReference>
<dbReference type="Proteomes" id="UP000078492">
    <property type="component" value="Unassembled WGS sequence"/>
</dbReference>
<dbReference type="STRING" id="471704.A0A151J532"/>
<dbReference type="EMBL" id="KQ980071">
    <property type="protein sequence ID" value="KYN17866.1"/>
    <property type="molecule type" value="Genomic_DNA"/>
</dbReference>
<protein>
    <submittedName>
        <fullName evidence="1">Uncharacterized protein</fullName>
    </submittedName>
</protein>
<sequence>MCVLESINESSNRTNNYLIPLIKAGLEEVETNGTYIQFIWVPSRIAGNEKADQLAKRAIRQSIEPNFKVPYSDLCAVIKQRITDNFYRHLEITADIKGIYFFTLIFQKSLKPWGFHPQQFLALYRATFRISIEYGCQVLQLRNNQSIFLKLQRLQYKALRIAGGYRASTPINILFAELKEAPLNIRFSYSDHSHGVCGVKRKGDKHANYNLGSRILSPSLSIFSAFYFYPCQSSRLQLFEPTLLPVVYVLR</sequence>
<reference evidence="1 2" key="1">
    <citation type="submission" date="2015-09" db="EMBL/GenBank/DDBJ databases">
        <title>Trachymyrmex cornetzi WGS genome.</title>
        <authorList>
            <person name="Nygaard S."/>
            <person name="Hu H."/>
            <person name="Boomsma J."/>
            <person name="Zhang G."/>
        </authorList>
    </citation>
    <scope>NUCLEOTIDE SEQUENCE [LARGE SCALE GENOMIC DNA]</scope>
    <source>
        <strain evidence="1">Tcor2-1</strain>
        <tissue evidence="1">Whole body</tissue>
    </source>
</reference>
<name>A0A151J532_9HYME</name>
<proteinExistence type="predicted"/>
<dbReference type="AlphaFoldDB" id="A0A151J532"/>
<keyword evidence="2" id="KW-1185">Reference proteome</keyword>
<dbReference type="Gene3D" id="3.30.420.10">
    <property type="entry name" value="Ribonuclease H-like superfamily/Ribonuclease H"/>
    <property type="match status" value="1"/>
</dbReference>
<evidence type="ECO:0000313" key="1">
    <source>
        <dbReference type="EMBL" id="KYN17866.1"/>
    </source>
</evidence>
<organism evidence="1 2">
    <name type="scientific">Trachymyrmex cornetzi</name>
    <dbReference type="NCBI Taxonomy" id="471704"/>
    <lineage>
        <taxon>Eukaryota</taxon>
        <taxon>Metazoa</taxon>
        <taxon>Ecdysozoa</taxon>
        <taxon>Arthropoda</taxon>
        <taxon>Hexapoda</taxon>
        <taxon>Insecta</taxon>
        <taxon>Pterygota</taxon>
        <taxon>Neoptera</taxon>
        <taxon>Endopterygota</taxon>
        <taxon>Hymenoptera</taxon>
        <taxon>Apocrita</taxon>
        <taxon>Aculeata</taxon>
        <taxon>Formicoidea</taxon>
        <taxon>Formicidae</taxon>
        <taxon>Myrmicinae</taxon>
        <taxon>Trachymyrmex</taxon>
    </lineage>
</organism>
<dbReference type="GO" id="GO:0003676">
    <property type="term" value="F:nucleic acid binding"/>
    <property type="evidence" value="ECO:0007669"/>
    <property type="project" value="InterPro"/>
</dbReference>